<dbReference type="Pfam" id="PF13442">
    <property type="entry name" value="Cytochrome_CBB3"/>
    <property type="match status" value="1"/>
</dbReference>
<dbReference type="SUPFAM" id="SSF46626">
    <property type="entry name" value="Cytochrome c"/>
    <property type="match status" value="1"/>
</dbReference>
<evidence type="ECO:0000256" key="3">
    <source>
        <dbReference type="ARBA" id="ARBA00023004"/>
    </source>
</evidence>
<keyword evidence="8" id="KW-1185">Reference proteome</keyword>
<feature type="domain" description="Cytochrome c" evidence="6">
    <location>
        <begin position="41"/>
        <end position="127"/>
    </location>
</feature>
<evidence type="ECO:0000259" key="6">
    <source>
        <dbReference type="PROSITE" id="PS51007"/>
    </source>
</evidence>
<dbReference type="Proteomes" id="UP001597218">
    <property type="component" value="Unassembled WGS sequence"/>
</dbReference>
<keyword evidence="3 4" id="KW-0408">Iron</keyword>
<keyword evidence="5" id="KW-1133">Transmembrane helix</keyword>
<accession>A0ABW4SBA8</accession>
<evidence type="ECO:0000256" key="2">
    <source>
        <dbReference type="ARBA" id="ARBA00022723"/>
    </source>
</evidence>
<evidence type="ECO:0000256" key="5">
    <source>
        <dbReference type="SAM" id="Phobius"/>
    </source>
</evidence>
<sequence>MNKNAVIPYILIFSLGIGLIFFMSIYGLGQKEEIASQGEDGKTEEGTDVDVADFDAEVAQGKCIGCHGGDLTGGMGGAAPSLIGTSLSKDDIVDILNNGLGAMPAQVPNAIPAEHVDEMAEYILSLK</sequence>
<organism evidence="7 8">
    <name type="scientific">Sporosarcina siberiensis</name>
    <dbReference type="NCBI Taxonomy" id="1365606"/>
    <lineage>
        <taxon>Bacteria</taxon>
        <taxon>Bacillati</taxon>
        <taxon>Bacillota</taxon>
        <taxon>Bacilli</taxon>
        <taxon>Bacillales</taxon>
        <taxon>Caryophanaceae</taxon>
        <taxon>Sporosarcina</taxon>
    </lineage>
</organism>
<evidence type="ECO:0000256" key="4">
    <source>
        <dbReference type="PROSITE-ProRule" id="PRU00433"/>
    </source>
</evidence>
<comment type="caution">
    <text evidence="7">The sequence shown here is derived from an EMBL/GenBank/DDBJ whole genome shotgun (WGS) entry which is preliminary data.</text>
</comment>
<dbReference type="InterPro" id="IPR009056">
    <property type="entry name" value="Cyt_c-like_dom"/>
</dbReference>
<feature type="transmembrane region" description="Helical" evidence="5">
    <location>
        <begin position="6"/>
        <end position="28"/>
    </location>
</feature>
<dbReference type="EMBL" id="JBHUGI010000002">
    <property type="protein sequence ID" value="MFD1926541.1"/>
    <property type="molecule type" value="Genomic_DNA"/>
</dbReference>
<evidence type="ECO:0000313" key="7">
    <source>
        <dbReference type="EMBL" id="MFD1926541.1"/>
    </source>
</evidence>
<evidence type="ECO:0000313" key="8">
    <source>
        <dbReference type="Proteomes" id="UP001597218"/>
    </source>
</evidence>
<keyword evidence="1 4" id="KW-0349">Heme</keyword>
<evidence type="ECO:0000256" key="1">
    <source>
        <dbReference type="ARBA" id="ARBA00022617"/>
    </source>
</evidence>
<proteinExistence type="predicted"/>
<name>A0ABW4SBA8_9BACL</name>
<keyword evidence="5" id="KW-0812">Transmembrane</keyword>
<dbReference type="InterPro" id="IPR012218">
    <property type="entry name" value="Cyt_c_BACSU-c550-type"/>
</dbReference>
<gene>
    <name evidence="7" type="ORF">ACFSFY_00440</name>
</gene>
<dbReference type="PROSITE" id="PS51007">
    <property type="entry name" value="CYTC"/>
    <property type="match status" value="1"/>
</dbReference>
<dbReference type="RefSeq" id="WP_381535197.1">
    <property type="nucleotide sequence ID" value="NZ_JBHUGI010000002.1"/>
</dbReference>
<keyword evidence="5" id="KW-0472">Membrane</keyword>
<dbReference type="InterPro" id="IPR036909">
    <property type="entry name" value="Cyt_c-like_dom_sf"/>
</dbReference>
<reference evidence="8" key="1">
    <citation type="journal article" date="2019" name="Int. J. Syst. Evol. Microbiol.">
        <title>The Global Catalogue of Microorganisms (GCM) 10K type strain sequencing project: providing services to taxonomists for standard genome sequencing and annotation.</title>
        <authorList>
            <consortium name="The Broad Institute Genomics Platform"/>
            <consortium name="The Broad Institute Genome Sequencing Center for Infectious Disease"/>
            <person name="Wu L."/>
            <person name="Ma J."/>
        </authorList>
    </citation>
    <scope>NUCLEOTIDE SEQUENCE [LARGE SCALE GENOMIC DNA]</scope>
    <source>
        <strain evidence="8">CGMCC 4.7177</strain>
    </source>
</reference>
<dbReference type="PIRSF" id="PIRSF000025">
    <property type="entry name" value="Cytc_Bsub_c550"/>
    <property type="match status" value="1"/>
</dbReference>
<protein>
    <submittedName>
        <fullName evidence="7">C-type cytochrome</fullName>
    </submittedName>
</protein>
<dbReference type="Gene3D" id="1.10.760.10">
    <property type="entry name" value="Cytochrome c-like domain"/>
    <property type="match status" value="1"/>
</dbReference>
<keyword evidence="2 4" id="KW-0479">Metal-binding</keyword>